<dbReference type="EMBL" id="LQXD01000107">
    <property type="protein sequence ID" value="OIJ15351.1"/>
    <property type="molecule type" value="Genomic_DNA"/>
</dbReference>
<dbReference type="OrthoDB" id="2902336at2"/>
<dbReference type="InterPro" id="IPR001387">
    <property type="entry name" value="Cro/C1-type_HTH"/>
</dbReference>
<accession>A0A1S2LS60</accession>
<protein>
    <recommendedName>
        <fullName evidence="1">HTH cro/C1-type domain-containing protein</fullName>
    </recommendedName>
</protein>
<dbReference type="Pfam" id="PF01381">
    <property type="entry name" value="HTH_3"/>
    <property type="match status" value="1"/>
</dbReference>
<feature type="domain" description="HTH cro/C1-type" evidence="1">
    <location>
        <begin position="23"/>
        <end position="77"/>
    </location>
</feature>
<organism evidence="2">
    <name type="scientific">Anaerobacillus isosaccharinicus</name>
    <dbReference type="NCBI Taxonomy" id="1532552"/>
    <lineage>
        <taxon>Bacteria</taxon>
        <taxon>Bacillati</taxon>
        <taxon>Bacillota</taxon>
        <taxon>Bacilli</taxon>
        <taxon>Bacillales</taxon>
        <taxon>Bacillaceae</taxon>
        <taxon>Anaerobacillus</taxon>
    </lineage>
</organism>
<dbReference type="PROSITE" id="PS50943">
    <property type="entry name" value="HTH_CROC1"/>
    <property type="match status" value="1"/>
</dbReference>
<evidence type="ECO:0000259" key="1">
    <source>
        <dbReference type="PROSITE" id="PS50943"/>
    </source>
</evidence>
<dbReference type="KEGG" id="aia:AWH56_005920"/>
<proteinExistence type="predicted"/>
<dbReference type="AlphaFoldDB" id="A0A1S2LS60"/>
<dbReference type="InterPro" id="IPR010982">
    <property type="entry name" value="Lambda_DNA-bd_dom_sf"/>
</dbReference>
<sequence>MVDKKKKEQAERKQIKAEFSYILASLRHELGYSQERLAAESKLDSKTIGRLETRETGPEVRTILKLAQGLKVSPGFLMDLLAEKINLDELDE</sequence>
<dbReference type="CDD" id="cd00093">
    <property type="entry name" value="HTH_XRE"/>
    <property type="match status" value="1"/>
</dbReference>
<comment type="caution">
    <text evidence="2">The sequence shown here is derived from an EMBL/GenBank/DDBJ whole genome shotgun (WGS) entry which is preliminary data.</text>
</comment>
<evidence type="ECO:0000313" key="2">
    <source>
        <dbReference type="EMBL" id="OIJ15351.1"/>
    </source>
</evidence>
<reference evidence="2" key="1">
    <citation type="submission" date="2016-10" db="EMBL/GenBank/DDBJ databases">
        <title>Draft genome sequences of four alkaliphilic bacteria belonging to the Anaerobacillus genus.</title>
        <authorList>
            <person name="Bassil N.M."/>
            <person name="Lloyd J.R."/>
        </authorList>
    </citation>
    <scope>NUCLEOTIDE SEQUENCE [LARGE SCALE GENOMIC DNA]</scope>
    <source>
        <strain evidence="2">NB2006</strain>
    </source>
</reference>
<gene>
    <name evidence="2" type="ORF">AWH56_11610</name>
</gene>
<dbReference type="SMART" id="SM00530">
    <property type="entry name" value="HTH_XRE"/>
    <property type="match status" value="1"/>
</dbReference>
<dbReference type="GO" id="GO:0003677">
    <property type="term" value="F:DNA binding"/>
    <property type="evidence" value="ECO:0007669"/>
    <property type="project" value="InterPro"/>
</dbReference>
<name>A0A1S2LS60_9BACI</name>
<dbReference type="Gene3D" id="1.10.260.40">
    <property type="entry name" value="lambda repressor-like DNA-binding domains"/>
    <property type="match status" value="1"/>
</dbReference>
<dbReference type="SUPFAM" id="SSF47413">
    <property type="entry name" value="lambda repressor-like DNA-binding domains"/>
    <property type="match status" value="1"/>
</dbReference>